<evidence type="ECO:0008006" key="4">
    <source>
        <dbReference type="Google" id="ProtNLM"/>
    </source>
</evidence>
<evidence type="ECO:0000256" key="1">
    <source>
        <dbReference type="SAM" id="SignalP"/>
    </source>
</evidence>
<dbReference type="AlphaFoldDB" id="A0A4R4RQZ3"/>
<comment type="caution">
    <text evidence="2">The sequence shown here is derived from an EMBL/GenBank/DDBJ whole genome shotgun (WGS) entry which is preliminary data.</text>
</comment>
<feature type="signal peptide" evidence="1">
    <location>
        <begin position="1"/>
        <end position="26"/>
    </location>
</feature>
<proteinExistence type="predicted"/>
<organism evidence="2 3">
    <name type="scientific">Jiangella ureilytica</name>
    <dbReference type="NCBI Taxonomy" id="2530374"/>
    <lineage>
        <taxon>Bacteria</taxon>
        <taxon>Bacillati</taxon>
        <taxon>Actinomycetota</taxon>
        <taxon>Actinomycetes</taxon>
        <taxon>Jiangellales</taxon>
        <taxon>Jiangellaceae</taxon>
        <taxon>Jiangella</taxon>
    </lineage>
</organism>
<gene>
    <name evidence="2" type="ORF">E1212_10250</name>
</gene>
<protein>
    <recommendedName>
        <fullName evidence="4">WD40 repeat domain-containing protein</fullName>
    </recommendedName>
</protein>
<dbReference type="SUPFAM" id="SSF50969">
    <property type="entry name" value="YVTN repeat-like/Quinoprotein amine dehydrogenase"/>
    <property type="match status" value="1"/>
</dbReference>
<dbReference type="EMBL" id="SMKL01000018">
    <property type="protein sequence ID" value="TDC51984.1"/>
    <property type="molecule type" value="Genomic_DNA"/>
</dbReference>
<keyword evidence="3" id="KW-1185">Reference proteome</keyword>
<keyword evidence="1" id="KW-0732">Signal</keyword>
<dbReference type="InterPro" id="IPR015943">
    <property type="entry name" value="WD40/YVTN_repeat-like_dom_sf"/>
</dbReference>
<dbReference type="Proteomes" id="UP000295621">
    <property type="component" value="Unassembled WGS sequence"/>
</dbReference>
<dbReference type="OrthoDB" id="134501at2"/>
<accession>A0A4R4RQZ3</accession>
<evidence type="ECO:0000313" key="2">
    <source>
        <dbReference type="EMBL" id="TDC51984.1"/>
    </source>
</evidence>
<feature type="chain" id="PRO_5020480500" description="WD40 repeat domain-containing protein" evidence="1">
    <location>
        <begin position="27"/>
        <end position="346"/>
    </location>
</feature>
<evidence type="ECO:0000313" key="3">
    <source>
        <dbReference type="Proteomes" id="UP000295621"/>
    </source>
</evidence>
<reference evidence="2 3" key="1">
    <citation type="submission" date="2019-02" db="EMBL/GenBank/DDBJ databases">
        <title>Draft genome sequences of novel Actinobacteria.</title>
        <authorList>
            <person name="Sahin N."/>
            <person name="Ay H."/>
            <person name="Saygin H."/>
        </authorList>
    </citation>
    <scope>NUCLEOTIDE SEQUENCE [LARGE SCALE GENOMIC DNA]</scope>
    <source>
        <strain evidence="2 3">KC603</strain>
    </source>
</reference>
<dbReference type="Gene3D" id="2.130.10.10">
    <property type="entry name" value="YVTN repeat-like/Quinoprotein amine dehydrogenase"/>
    <property type="match status" value="1"/>
</dbReference>
<sequence length="346" mass="36294">MIRRRSIAVLIAAVMALPGLSVPAAAATPADVWTAPGQSWAFFSEDGTVAVAVGNTSAGGRLEIRQSTTGSLTRVLTSPLKFTAAALSADNQTVAVTVNDTSSGLTVRTIRLYRTVTGALLRSIPTSAGRDLDSVHFAPGGQTVAAMDARSYERGGHVHVHRVSTGARLATLTVPATTAAVRFSPDGRFLAANDRVIVDGRAVAGVRVFRTDTWATALTIGDGNLLIRWTPDSTGIWTRRILPGVPTGVRLVSVPTGAVQRSLELDLYESVSDVTDDGALLLTHPVVAPRRSLTFTDSVTGADVATYEFGHDVFPGDISRDATLFSYARSTGPSAFTVHVARSSGP</sequence>
<dbReference type="InterPro" id="IPR011044">
    <property type="entry name" value="Quino_amine_DH_bsu"/>
</dbReference>
<dbReference type="RefSeq" id="WP_131981965.1">
    <property type="nucleotide sequence ID" value="NZ_SMKL01000018.1"/>
</dbReference>
<name>A0A4R4RQZ3_9ACTN</name>